<dbReference type="GeneID" id="95980657"/>
<dbReference type="InterPro" id="IPR000960">
    <property type="entry name" value="Flavin_mOase"/>
</dbReference>
<reference evidence="8 9" key="1">
    <citation type="submission" date="2024-07" db="EMBL/GenBank/DDBJ databases">
        <title>Draft sequence of the Neodothiora populina.</title>
        <authorList>
            <person name="Drown D.D."/>
            <person name="Schuette U.S."/>
            <person name="Buechlein A.B."/>
            <person name="Rusch D.R."/>
            <person name="Winton L.W."/>
            <person name="Adams G.A."/>
        </authorList>
    </citation>
    <scope>NUCLEOTIDE SEQUENCE [LARGE SCALE GENOMIC DNA]</scope>
    <source>
        <strain evidence="8 9">CPC 39397</strain>
    </source>
</reference>
<dbReference type="Gene3D" id="3.50.50.60">
    <property type="entry name" value="FAD/NAD(P)-binding domain"/>
    <property type="match status" value="2"/>
</dbReference>
<gene>
    <name evidence="8" type="ORF">AAFC00_006958</name>
</gene>
<keyword evidence="5" id="KW-0560">Oxidoreductase</keyword>
<feature type="domain" description="FAD dependent oxidoreductase" evidence="7">
    <location>
        <begin position="6"/>
        <end position="41"/>
    </location>
</feature>
<protein>
    <recommendedName>
        <fullName evidence="7">FAD dependent oxidoreductase domain-containing protein</fullName>
    </recommendedName>
</protein>
<organism evidence="8 9">
    <name type="scientific">Neodothiora populina</name>
    <dbReference type="NCBI Taxonomy" id="2781224"/>
    <lineage>
        <taxon>Eukaryota</taxon>
        <taxon>Fungi</taxon>
        <taxon>Dikarya</taxon>
        <taxon>Ascomycota</taxon>
        <taxon>Pezizomycotina</taxon>
        <taxon>Dothideomycetes</taxon>
        <taxon>Dothideomycetidae</taxon>
        <taxon>Dothideales</taxon>
        <taxon>Dothioraceae</taxon>
        <taxon>Neodothiora</taxon>
    </lineage>
</organism>
<feature type="region of interest" description="Disordered" evidence="6">
    <location>
        <begin position="79"/>
        <end position="106"/>
    </location>
</feature>
<dbReference type="Pfam" id="PF01266">
    <property type="entry name" value="DAO"/>
    <property type="match status" value="1"/>
</dbReference>
<evidence type="ECO:0000256" key="4">
    <source>
        <dbReference type="ARBA" id="ARBA00022857"/>
    </source>
</evidence>
<evidence type="ECO:0000256" key="3">
    <source>
        <dbReference type="ARBA" id="ARBA00022827"/>
    </source>
</evidence>
<evidence type="ECO:0000259" key="7">
    <source>
        <dbReference type="Pfam" id="PF01266"/>
    </source>
</evidence>
<dbReference type="InterPro" id="IPR006076">
    <property type="entry name" value="FAD-dep_OxRdtase"/>
</dbReference>
<proteinExistence type="inferred from homology"/>
<keyword evidence="9" id="KW-1185">Reference proteome</keyword>
<dbReference type="PRINTS" id="PR00419">
    <property type="entry name" value="ADXRDTASE"/>
</dbReference>
<dbReference type="Proteomes" id="UP001562354">
    <property type="component" value="Unassembled WGS sequence"/>
</dbReference>
<evidence type="ECO:0000256" key="1">
    <source>
        <dbReference type="ARBA" id="ARBA00009183"/>
    </source>
</evidence>
<evidence type="ECO:0000256" key="5">
    <source>
        <dbReference type="ARBA" id="ARBA00023002"/>
    </source>
</evidence>
<dbReference type="PIRSF" id="PIRSF000332">
    <property type="entry name" value="FMO"/>
    <property type="match status" value="1"/>
</dbReference>
<name>A0ABR3PCB7_9PEZI</name>
<accession>A0ABR3PCB7</accession>
<dbReference type="InterPro" id="IPR050346">
    <property type="entry name" value="FMO-like"/>
</dbReference>
<keyword evidence="3" id="KW-0274">FAD</keyword>
<feature type="compositionally biased region" description="Basic and acidic residues" evidence="6">
    <location>
        <begin position="79"/>
        <end position="96"/>
    </location>
</feature>
<evidence type="ECO:0000313" key="9">
    <source>
        <dbReference type="Proteomes" id="UP001562354"/>
    </source>
</evidence>
<keyword evidence="4" id="KW-0521">NADP</keyword>
<dbReference type="Pfam" id="PF00743">
    <property type="entry name" value="FMO-like"/>
    <property type="match status" value="2"/>
</dbReference>
<comment type="similarity">
    <text evidence="1">Belongs to the FMO family.</text>
</comment>
<dbReference type="InterPro" id="IPR020946">
    <property type="entry name" value="Flavin_mOase-like"/>
</dbReference>
<sequence>MNSVKKVAVIGAGVSGVSTAAHLKREGLDVTVFERSPQAGGVWVYNERLPREPAYPSTLPSLGDSPGYERILASRKVVEEEPLRDRKPARSDKADSPMEEDEEGQSVSAADLVLLHAPPGPCYVGLKNNVSTIEMELRTNSWPSGTEEYVPHTVIAEYIQDTARKTGLDPVLRFNTRVEEIQKEGAKWSVRTSELISNEDEPSRVCESTEDFDAVVVASGHYHACNIPDIRGLKEWKAHWPDRVFHSKSYRNASGFENQNILIIGSGVSAWDISRELAPSAANIYQVSRGGAYDLAASMFPTIRVGDIAGFQEIVKNNNDDVADNVSLAADSSIPLGVHLKSGETLTGIHKVILCTGYHMSYPFLRAFHDDSLSPEDANDTVLVTREGQRTHNLHKDIFYIPDPTLAFIGVPYHVATFSCFDFQGMAVAAVYSGRSSLPSEVEMRREYVAKTAEKSAGRSFHSLRGEGEEIKYVNELMDIVNQRAVLDGRPLTEGHTKAWHESYARRVAKNRARHGVDALD</sequence>
<dbReference type="PANTHER" id="PTHR23023">
    <property type="entry name" value="DIMETHYLANILINE MONOOXYGENASE"/>
    <property type="match status" value="1"/>
</dbReference>
<evidence type="ECO:0000256" key="2">
    <source>
        <dbReference type="ARBA" id="ARBA00022630"/>
    </source>
</evidence>
<dbReference type="InterPro" id="IPR036188">
    <property type="entry name" value="FAD/NAD-bd_sf"/>
</dbReference>
<dbReference type="RefSeq" id="XP_069199868.1">
    <property type="nucleotide sequence ID" value="XM_069346991.1"/>
</dbReference>
<comment type="caution">
    <text evidence="8">The sequence shown here is derived from an EMBL/GenBank/DDBJ whole genome shotgun (WGS) entry which is preliminary data.</text>
</comment>
<dbReference type="SUPFAM" id="SSF51905">
    <property type="entry name" value="FAD/NAD(P)-binding domain"/>
    <property type="match status" value="2"/>
</dbReference>
<dbReference type="EMBL" id="JBFMKM010000010">
    <property type="protein sequence ID" value="KAL1303593.1"/>
    <property type="molecule type" value="Genomic_DNA"/>
</dbReference>
<evidence type="ECO:0000256" key="6">
    <source>
        <dbReference type="SAM" id="MobiDB-lite"/>
    </source>
</evidence>
<keyword evidence="2" id="KW-0285">Flavoprotein</keyword>
<evidence type="ECO:0000313" key="8">
    <source>
        <dbReference type="EMBL" id="KAL1303593.1"/>
    </source>
</evidence>